<sequence>MLFIPLTHNCVALHTTNHIVMFTKYMTVVGLSARTMQQLRAWWRAINLSLNVNKTKEIADFTRAESDHFPLNIDGSSMLIVKITKFLYFHLVENHTWSLNTSSISKKSQQGLYFL</sequence>
<proteinExistence type="predicted"/>
<feature type="domain" description="Alkylated DNA repair protein AlkB homologue 8 N-terminal" evidence="1">
    <location>
        <begin position="97"/>
        <end position="115"/>
    </location>
</feature>
<protein>
    <recommendedName>
        <fullName evidence="1">Alkylated DNA repair protein AlkB homologue 8 N-terminal domain-containing protein</fullName>
    </recommendedName>
</protein>
<dbReference type="InterPro" id="IPR015095">
    <property type="entry name" value="AlkB_hom8_N"/>
</dbReference>
<dbReference type="Pfam" id="PF09004">
    <property type="entry name" value="ALKBH8_N"/>
    <property type="match status" value="1"/>
</dbReference>
<dbReference type="Proteomes" id="UP001274896">
    <property type="component" value="Unassembled WGS sequence"/>
</dbReference>
<reference evidence="2" key="1">
    <citation type="submission" date="2023-06" db="EMBL/GenBank/DDBJ databases">
        <title>Male Hemibagrus guttatus genome.</title>
        <authorList>
            <person name="Bian C."/>
        </authorList>
    </citation>
    <scope>NUCLEOTIDE SEQUENCE</scope>
    <source>
        <strain evidence="2">Male_cb2023</strain>
        <tissue evidence="2">Muscle</tissue>
    </source>
</reference>
<dbReference type="GO" id="GO:0016706">
    <property type="term" value="F:2-oxoglutarate-dependent dioxygenase activity"/>
    <property type="evidence" value="ECO:0007669"/>
    <property type="project" value="InterPro"/>
</dbReference>
<name>A0AAE0RIL3_9TELE</name>
<keyword evidence="3" id="KW-1185">Reference proteome</keyword>
<evidence type="ECO:0000259" key="1">
    <source>
        <dbReference type="Pfam" id="PF09004"/>
    </source>
</evidence>
<organism evidence="2 3">
    <name type="scientific">Hemibagrus guttatus</name>
    <dbReference type="NCBI Taxonomy" id="175788"/>
    <lineage>
        <taxon>Eukaryota</taxon>
        <taxon>Metazoa</taxon>
        <taxon>Chordata</taxon>
        <taxon>Craniata</taxon>
        <taxon>Vertebrata</taxon>
        <taxon>Euteleostomi</taxon>
        <taxon>Actinopterygii</taxon>
        <taxon>Neopterygii</taxon>
        <taxon>Teleostei</taxon>
        <taxon>Ostariophysi</taxon>
        <taxon>Siluriformes</taxon>
        <taxon>Bagridae</taxon>
        <taxon>Hemibagrus</taxon>
    </lineage>
</organism>
<gene>
    <name evidence="2" type="ORF">QTP70_007092</name>
</gene>
<evidence type="ECO:0000313" key="3">
    <source>
        <dbReference type="Proteomes" id="UP001274896"/>
    </source>
</evidence>
<accession>A0AAE0RIL3</accession>
<dbReference type="GO" id="GO:0008168">
    <property type="term" value="F:methyltransferase activity"/>
    <property type="evidence" value="ECO:0007669"/>
    <property type="project" value="InterPro"/>
</dbReference>
<dbReference type="EMBL" id="JAUCMX010000001">
    <property type="protein sequence ID" value="KAK3556349.1"/>
    <property type="molecule type" value="Genomic_DNA"/>
</dbReference>
<dbReference type="AlphaFoldDB" id="A0AAE0RIL3"/>
<comment type="caution">
    <text evidence="2">The sequence shown here is derived from an EMBL/GenBank/DDBJ whole genome shotgun (WGS) entry which is preliminary data.</text>
</comment>
<evidence type="ECO:0000313" key="2">
    <source>
        <dbReference type="EMBL" id="KAK3556349.1"/>
    </source>
</evidence>